<keyword evidence="1" id="KW-0472">Membrane</keyword>
<proteinExistence type="predicted"/>
<keyword evidence="1" id="KW-0812">Transmembrane</keyword>
<accession>A0A2N7WYM1</accession>
<reference evidence="2 3" key="1">
    <citation type="submission" date="2018-01" db="EMBL/GenBank/DDBJ databases">
        <title>Whole genome analyses suggest that Burkholderia sensu lato contains two further novel genera in the rhizoxinica-symbiotica group Mycetohabitans gen. nov., and Trinickia gen. nov.: implications for the evolution of diazotrophy and nodulation in the Burkholderiaceae.</title>
        <authorList>
            <person name="Estrada-de los Santos P."/>
            <person name="Palmer M."/>
            <person name="Chavez-Ramirez B."/>
            <person name="Beukes C."/>
            <person name="Steenkamp E.T."/>
            <person name="Hirsch A.M."/>
            <person name="Manyaka P."/>
            <person name="Maluk M."/>
            <person name="Lafos M."/>
            <person name="Crook M."/>
            <person name="Gross E."/>
            <person name="Simon M.F."/>
            <person name="Bueno dos Reis Junior F."/>
            <person name="Poole P.S."/>
            <person name="Venter S.N."/>
            <person name="James E.K."/>
        </authorList>
    </citation>
    <scope>NUCLEOTIDE SEQUENCE [LARGE SCALE GENOMIC DNA]</scope>
    <source>
        <strain evidence="2 3">JPY 581</strain>
    </source>
</reference>
<comment type="caution">
    <text evidence="2">The sequence shown here is derived from an EMBL/GenBank/DDBJ whole genome shotgun (WGS) entry which is preliminary data.</text>
</comment>
<dbReference type="RefSeq" id="WP_018439992.1">
    <property type="nucleotide sequence ID" value="NZ_KB890167.1"/>
</dbReference>
<keyword evidence="1" id="KW-1133">Transmembrane helix</keyword>
<dbReference type="Proteomes" id="UP000235777">
    <property type="component" value="Unassembled WGS sequence"/>
</dbReference>
<sequence length="85" mass="9247">MKRFKFIALNLAATLVIALGVARVLGSIPFAPWATEALVRFAAWFGAYGDEHVEDVYAIASSLAALILAGTLVWTTSLLLRRRRG</sequence>
<evidence type="ECO:0000313" key="3">
    <source>
        <dbReference type="Proteomes" id="UP000235777"/>
    </source>
</evidence>
<gene>
    <name evidence="2" type="ORF">C0Z20_22475</name>
</gene>
<dbReference type="EMBL" id="PNYC01000016">
    <property type="protein sequence ID" value="PMS34467.1"/>
    <property type="molecule type" value="Genomic_DNA"/>
</dbReference>
<evidence type="ECO:0000313" key="2">
    <source>
        <dbReference type="EMBL" id="PMS34467.1"/>
    </source>
</evidence>
<organism evidence="2 3">
    <name type="scientific">Trinickia symbiotica</name>
    <dbReference type="NCBI Taxonomy" id="863227"/>
    <lineage>
        <taxon>Bacteria</taxon>
        <taxon>Pseudomonadati</taxon>
        <taxon>Pseudomonadota</taxon>
        <taxon>Betaproteobacteria</taxon>
        <taxon>Burkholderiales</taxon>
        <taxon>Burkholderiaceae</taxon>
        <taxon>Trinickia</taxon>
    </lineage>
</organism>
<dbReference type="STRING" id="863227.GCA_000373005_01440"/>
<dbReference type="AlphaFoldDB" id="A0A2N7WYM1"/>
<name>A0A2N7WYM1_9BURK</name>
<dbReference type="OrthoDB" id="9968729at2"/>
<protein>
    <submittedName>
        <fullName evidence="2">Non-ribosomal peptide synthetase</fullName>
    </submittedName>
</protein>
<keyword evidence="3" id="KW-1185">Reference proteome</keyword>
<feature type="transmembrane region" description="Helical" evidence="1">
    <location>
        <begin position="56"/>
        <end position="80"/>
    </location>
</feature>
<evidence type="ECO:0000256" key="1">
    <source>
        <dbReference type="SAM" id="Phobius"/>
    </source>
</evidence>